<dbReference type="FunFam" id="1.10.10.10:FF:000019">
    <property type="entry name" value="Crp/Fnr family transcriptional regulator"/>
    <property type="match status" value="1"/>
</dbReference>
<comment type="caution">
    <text evidence="5">The sequence shown here is derived from an EMBL/GenBank/DDBJ whole genome shotgun (WGS) entry which is preliminary data.</text>
</comment>
<dbReference type="AlphaFoldDB" id="X1HS65"/>
<dbReference type="InterPro" id="IPR036390">
    <property type="entry name" value="WH_DNA-bd_sf"/>
</dbReference>
<keyword evidence="3" id="KW-0804">Transcription</keyword>
<evidence type="ECO:0000259" key="4">
    <source>
        <dbReference type="PROSITE" id="PS51063"/>
    </source>
</evidence>
<accession>X1HS65</accession>
<proteinExistence type="predicted"/>
<feature type="domain" description="HTH crp-type" evidence="4">
    <location>
        <begin position="40"/>
        <end position="113"/>
    </location>
</feature>
<evidence type="ECO:0000256" key="1">
    <source>
        <dbReference type="ARBA" id="ARBA00023015"/>
    </source>
</evidence>
<keyword evidence="2" id="KW-0238">DNA-binding</keyword>
<dbReference type="SUPFAM" id="SSF46785">
    <property type="entry name" value="Winged helix' DNA-binding domain"/>
    <property type="match status" value="1"/>
</dbReference>
<dbReference type="InterPro" id="IPR012318">
    <property type="entry name" value="HTH_CRP"/>
</dbReference>
<dbReference type="PROSITE" id="PS51063">
    <property type="entry name" value="HTH_CRP_2"/>
    <property type="match status" value="1"/>
</dbReference>
<keyword evidence="1" id="KW-0805">Transcription regulation</keyword>
<protein>
    <recommendedName>
        <fullName evidence="4">HTH crp-type domain-containing protein</fullName>
    </recommendedName>
</protein>
<gene>
    <name evidence="5" type="ORF">S03H2_49507</name>
</gene>
<feature type="non-terminal residue" evidence="5">
    <location>
        <position position="1"/>
    </location>
</feature>
<dbReference type="EMBL" id="BARU01031284">
    <property type="protein sequence ID" value="GAH72961.1"/>
    <property type="molecule type" value="Genomic_DNA"/>
</dbReference>
<dbReference type="SMART" id="SM00419">
    <property type="entry name" value="HTH_CRP"/>
    <property type="match status" value="1"/>
</dbReference>
<dbReference type="GO" id="GO:0006355">
    <property type="term" value="P:regulation of DNA-templated transcription"/>
    <property type="evidence" value="ECO:0007669"/>
    <property type="project" value="InterPro"/>
</dbReference>
<dbReference type="Pfam" id="PF13545">
    <property type="entry name" value="HTH_Crp_2"/>
    <property type="match status" value="1"/>
</dbReference>
<reference evidence="5" key="1">
    <citation type="journal article" date="2014" name="Front. Microbiol.">
        <title>High frequency of phylogenetically diverse reductive dehalogenase-homologous genes in deep subseafloor sedimentary metagenomes.</title>
        <authorList>
            <person name="Kawai M."/>
            <person name="Futagami T."/>
            <person name="Toyoda A."/>
            <person name="Takaki Y."/>
            <person name="Nishi S."/>
            <person name="Hori S."/>
            <person name="Arai W."/>
            <person name="Tsubouchi T."/>
            <person name="Morono Y."/>
            <person name="Uchiyama I."/>
            <person name="Ito T."/>
            <person name="Fujiyama A."/>
            <person name="Inagaki F."/>
            <person name="Takami H."/>
        </authorList>
    </citation>
    <scope>NUCLEOTIDE SEQUENCE</scope>
    <source>
        <strain evidence="5">Expedition CK06-06</strain>
    </source>
</reference>
<organism evidence="5">
    <name type="scientific">marine sediment metagenome</name>
    <dbReference type="NCBI Taxonomy" id="412755"/>
    <lineage>
        <taxon>unclassified sequences</taxon>
        <taxon>metagenomes</taxon>
        <taxon>ecological metagenomes</taxon>
    </lineage>
</organism>
<dbReference type="Gene3D" id="1.10.10.10">
    <property type="entry name" value="Winged helix-like DNA-binding domain superfamily/Winged helix DNA-binding domain"/>
    <property type="match status" value="1"/>
</dbReference>
<dbReference type="GO" id="GO:0003677">
    <property type="term" value="F:DNA binding"/>
    <property type="evidence" value="ECO:0007669"/>
    <property type="project" value="UniProtKB-KW"/>
</dbReference>
<evidence type="ECO:0000256" key="2">
    <source>
        <dbReference type="ARBA" id="ARBA00023125"/>
    </source>
</evidence>
<dbReference type="PRINTS" id="PR00034">
    <property type="entry name" value="HTHCRP"/>
</dbReference>
<evidence type="ECO:0000313" key="5">
    <source>
        <dbReference type="EMBL" id="GAH72961.1"/>
    </source>
</evidence>
<name>X1HS65_9ZZZZ</name>
<evidence type="ECO:0000256" key="3">
    <source>
        <dbReference type="ARBA" id="ARBA00023163"/>
    </source>
</evidence>
<dbReference type="InterPro" id="IPR036388">
    <property type="entry name" value="WH-like_DNA-bd_sf"/>
</dbReference>
<sequence>TACDFAELLKDHAFVALRLVDEMSATLSRRAGQIEDLAFRNVPARIVHTLLKLGEEHGIMSSNGITIDLRLTHQDIANMVAASRETVTTVLTDMRHEGIIDIERKRVRIAHPKDLQVRARLN</sequence>